<dbReference type="AlphaFoldDB" id="A0A438I696"/>
<proteinExistence type="predicted"/>
<dbReference type="PANTHER" id="PTHR48156">
    <property type="entry name" value="TRANSMEMBRANE PROTEIN"/>
    <property type="match status" value="1"/>
</dbReference>
<feature type="chain" id="PRO_5019505681" evidence="1">
    <location>
        <begin position="21"/>
        <end position="325"/>
    </location>
</feature>
<feature type="signal peptide" evidence="1">
    <location>
        <begin position="1"/>
        <end position="20"/>
    </location>
</feature>
<reference evidence="2 3" key="1">
    <citation type="journal article" date="2018" name="PLoS Genet.">
        <title>Population sequencing reveals clonal diversity and ancestral inbreeding in the grapevine cultivar Chardonnay.</title>
        <authorList>
            <person name="Roach M.J."/>
            <person name="Johnson D.L."/>
            <person name="Bohlmann J."/>
            <person name="van Vuuren H.J."/>
            <person name="Jones S.J."/>
            <person name="Pretorius I.S."/>
            <person name="Schmidt S.A."/>
            <person name="Borneman A.R."/>
        </authorList>
    </citation>
    <scope>NUCLEOTIDE SEQUENCE [LARGE SCALE GENOMIC DNA]</scope>
    <source>
        <strain evidence="3">cv. Chardonnay</strain>
        <tissue evidence="2">Leaf</tissue>
    </source>
</reference>
<keyword evidence="1" id="KW-0732">Signal</keyword>
<accession>A0A438I696</accession>
<comment type="caution">
    <text evidence="2">The sequence shown here is derived from an EMBL/GenBank/DDBJ whole genome shotgun (WGS) entry which is preliminary data.</text>
</comment>
<protein>
    <submittedName>
        <fullName evidence="2">Uncharacterized protein</fullName>
    </submittedName>
</protein>
<dbReference type="EMBL" id="QGNW01000139">
    <property type="protein sequence ID" value="RVW92231.1"/>
    <property type="molecule type" value="Genomic_DNA"/>
</dbReference>
<evidence type="ECO:0000313" key="2">
    <source>
        <dbReference type="EMBL" id="RVW92231.1"/>
    </source>
</evidence>
<organism evidence="2 3">
    <name type="scientific">Vitis vinifera</name>
    <name type="common">Grape</name>
    <dbReference type="NCBI Taxonomy" id="29760"/>
    <lineage>
        <taxon>Eukaryota</taxon>
        <taxon>Viridiplantae</taxon>
        <taxon>Streptophyta</taxon>
        <taxon>Embryophyta</taxon>
        <taxon>Tracheophyta</taxon>
        <taxon>Spermatophyta</taxon>
        <taxon>Magnoliopsida</taxon>
        <taxon>eudicotyledons</taxon>
        <taxon>Gunneridae</taxon>
        <taxon>Pentapetalae</taxon>
        <taxon>rosids</taxon>
        <taxon>Vitales</taxon>
        <taxon>Vitaceae</taxon>
        <taxon>Viteae</taxon>
        <taxon>Vitis</taxon>
    </lineage>
</organism>
<evidence type="ECO:0000256" key="1">
    <source>
        <dbReference type="SAM" id="SignalP"/>
    </source>
</evidence>
<gene>
    <name evidence="2" type="ORF">CK203_027152</name>
</gene>
<dbReference type="PANTHER" id="PTHR48156:SF1">
    <property type="entry name" value="TRANSMEMBRANE PROTEIN"/>
    <property type="match status" value="1"/>
</dbReference>
<sequence>MAMPWGMTLWMAKIVWVVLSGWVSSCLTVADDIASSLRTGDIGVLLGKVVVYVFRWMENLLSSPITLFSTGWGEDFLGKRFSILQFRRKFLSLCRFNLFRIKGLREYQVLTVCMCKEVMKSVDHLFPPSGLGSVFYLSLSAWQAKSERTFESLEWLVEHPAITWLALMKYTVLQDQEVEEGYPKVSGKITGGTEPCIRCYDPIDIGHLQYRGFHIVFHSPGSDVLYQNLFLLQKKKCLVHSIISMISVRNTTWSKLYMGPGNPEPSLILVWISKWALELLNCIAKMYYNVIDVLKFGGYEIYLILFRFSSCLLHQQFPVTPSSKA</sequence>
<evidence type="ECO:0000313" key="3">
    <source>
        <dbReference type="Proteomes" id="UP000288805"/>
    </source>
</evidence>
<name>A0A438I696_VITVI</name>
<dbReference type="Proteomes" id="UP000288805">
    <property type="component" value="Unassembled WGS sequence"/>
</dbReference>